<gene>
    <name evidence="10" type="ORF">SAMN02746019_00022950</name>
</gene>
<dbReference type="GO" id="GO:0043190">
    <property type="term" value="C:ATP-binding cassette (ABC) transporter complex"/>
    <property type="evidence" value="ECO:0007669"/>
    <property type="project" value="InterPro"/>
</dbReference>
<keyword evidence="6 8" id="KW-1133">Transmembrane helix</keyword>
<proteinExistence type="inferred from homology"/>
<evidence type="ECO:0000256" key="4">
    <source>
        <dbReference type="ARBA" id="ARBA00022475"/>
    </source>
</evidence>
<organism evidence="10 11">
    <name type="scientific">Thermoflexus hugenholtzii JAD2</name>
    <dbReference type="NCBI Taxonomy" id="877466"/>
    <lineage>
        <taxon>Bacteria</taxon>
        <taxon>Bacillati</taxon>
        <taxon>Chloroflexota</taxon>
        <taxon>Thermoflexia</taxon>
        <taxon>Thermoflexales</taxon>
        <taxon>Thermoflexaceae</taxon>
        <taxon>Thermoflexus</taxon>
    </lineage>
</organism>
<feature type="domain" description="ABC transmembrane type-2" evidence="9">
    <location>
        <begin position="117"/>
        <end position="371"/>
    </location>
</feature>
<sequence>MFQRIGAVIYKEVLHIVRDPRTLAVMFMIPVVQLFLLGYAATTDVKHVPMVVLDWDRTPQSQELVDTYRAVDVFRIIGYVERQEDLARLLDAGIAQAALLIPKGYGADVLAGRLATVGLIIDGSDPAVASNAYAAALSIAQNHSTQILRRTLNLDPRRMPGLDPRPRVWYNPEMRSANYMIPGLIGAILQFLTMLLTAQAIVREREQGTMEQLIVTPIRPVELVVGKVAPYVLIAYIDFAIILTLGALWFRVPFRGNLGLLLALSGLFLLSSLGLGLLISTVASTQREAMLLTYFLLLPSIFLAGLLFPIQAMPQVLQWISYLIPLRYMLVILRSIIVKGVGIEPLWDETVALLLFGVAAMGLAARRFRKRLE</sequence>
<keyword evidence="4 8" id="KW-1003">Cell membrane</keyword>
<feature type="transmembrane region" description="Helical" evidence="8">
    <location>
        <begin position="179"/>
        <end position="202"/>
    </location>
</feature>
<dbReference type="Proteomes" id="UP000197025">
    <property type="component" value="Unassembled WGS sequence"/>
</dbReference>
<evidence type="ECO:0000256" key="2">
    <source>
        <dbReference type="ARBA" id="ARBA00007783"/>
    </source>
</evidence>
<keyword evidence="5 8" id="KW-0812">Transmembrane</keyword>
<dbReference type="PRINTS" id="PR00164">
    <property type="entry name" value="ABC2TRNSPORT"/>
</dbReference>
<evidence type="ECO:0000256" key="7">
    <source>
        <dbReference type="ARBA" id="ARBA00023136"/>
    </source>
</evidence>
<dbReference type="PANTHER" id="PTHR30294:SF29">
    <property type="entry name" value="MULTIDRUG ABC TRANSPORTER PERMEASE YBHS-RELATED"/>
    <property type="match status" value="1"/>
</dbReference>
<evidence type="ECO:0000256" key="8">
    <source>
        <dbReference type="RuleBase" id="RU361157"/>
    </source>
</evidence>
<keyword evidence="7 8" id="KW-0472">Membrane</keyword>
<evidence type="ECO:0000256" key="1">
    <source>
        <dbReference type="ARBA" id="ARBA00004651"/>
    </source>
</evidence>
<evidence type="ECO:0000313" key="10">
    <source>
        <dbReference type="EMBL" id="SNB52327.1"/>
    </source>
</evidence>
<feature type="transmembrane region" description="Helical" evidence="8">
    <location>
        <begin position="21"/>
        <end position="41"/>
    </location>
</feature>
<feature type="transmembrane region" description="Helical" evidence="8">
    <location>
        <begin position="291"/>
        <end position="310"/>
    </location>
</feature>
<dbReference type="InterPro" id="IPR013525">
    <property type="entry name" value="ABC2_TM"/>
</dbReference>
<dbReference type="RefSeq" id="WP_088570067.1">
    <property type="nucleotide sequence ID" value="NZ_FYEK01000003.1"/>
</dbReference>
<comment type="similarity">
    <text evidence="2 8">Belongs to the ABC-2 integral membrane protein family.</text>
</comment>
<keyword evidence="3 8" id="KW-0813">Transport</keyword>
<protein>
    <recommendedName>
        <fullName evidence="8">Transport permease protein</fullName>
    </recommendedName>
</protein>
<reference evidence="11" key="1">
    <citation type="submission" date="2017-06" db="EMBL/GenBank/DDBJ databases">
        <authorList>
            <person name="Varghese N."/>
            <person name="Submissions S."/>
        </authorList>
    </citation>
    <scope>NUCLEOTIDE SEQUENCE [LARGE SCALE GENOMIC DNA]</scope>
    <source>
        <strain evidence="11">JAD2</strain>
    </source>
</reference>
<name>A0A212PZ31_9CHLR</name>
<feature type="transmembrane region" description="Helical" evidence="8">
    <location>
        <begin position="316"/>
        <end position="338"/>
    </location>
</feature>
<keyword evidence="11" id="KW-1185">Reference proteome</keyword>
<dbReference type="PANTHER" id="PTHR30294">
    <property type="entry name" value="MEMBRANE COMPONENT OF ABC TRANSPORTER YHHJ-RELATED"/>
    <property type="match status" value="1"/>
</dbReference>
<dbReference type="OrthoDB" id="9776218at2"/>
<dbReference type="InterPro" id="IPR047817">
    <property type="entry name" value="ABC2_TM_bact-type"/>
</dbReference>
<dbReference type="InParanoid" id="A0A212PZ31"/>
<dbReference type="InterPro" id="IPR051449">
    <property type="entry name" value="ABC-2_transporter_component"/>
</dbReference>
<dbReference type="GO" id="GO:0140359">
    <property type="term" value="F:ABC-type transporter activity"/>
    <property type="evidence" value="ECO:0007669"/>
    <property type="project" value="InterPro"/>
</dbReference>
<dbReference type="Pfam" id="PF12698">
    <property type="entry name" value="ABC2_membrane_3"/>
    <property type="match status" value="1"/>
</dbReference>
<evidence type="ECO:0000256" key="6">
    <source>
        <dbReference type="ARBA" id="ARBA00022989"/>
    </source>
</evidence>
<dbReference type="Gene3D" id="3.40.1710.10">
    <property type="entry name" value="abc type-2 transporter like domain"/>
    <property type="match status" value="1"/>
</dbReference>
<dbReference type="PROSITE" id="PS51012">
    <property type="entry name" value="ABC_TM2"/>
    <property type="match status" value="1"/>
</dbReference>
<evidence type="ECO:0000256" key="5">
    <source>
        <dbReference type="ARBA" id="ARBA00022692"/>
    </source>
</evidence>
<accession>A0A212PZ31</accession>
<comment type="subcellular location">
    <subcellularLocation>
        <location evidence="1 8">Cell membrane</location>
        <topology evidence="1 8">Multi-pass membrane protein</topology>
    </subcellularLocation>
</comment>
<dbReference type="InterPro" id="IPR000412">
    <property type="entry name" value="ABC_2_transport"/>
</dbReference>
<feature type="transmembrane region" description="Helical" evidence="8">
    <location>
        <begin position="258"/>
        <end position="279"/>
    </location>
</feature>
<evidence type="ECO:0000259" key="9">
    <source>
        <dbReference type="PROSITE" id="PS51012"/>
    </source>
</evidence>
<dbReference type="AlphaFoldDB" id="A0A212PZ31"/>
<evidence type="ECO:0000313" key="11">
    <source>
        <dbReference type="Proteomes" id="UP000197025"/>
    </source>
</evidence>
<evidence type="ECO:0000256" key="3">
    <source>
        <dbReference type="ARBA" id="ARBA00022448"/>
    </source>
</evidence>
<dbReference type="EMBL" id="FYEK01000003">
    <property type="protein sequence ID" value="SNB52327.1"/>
    <property type="molecule type" value="Genomic_DNA"/>
</dbReference>
<feature type="transmembrane region" description="Helical" evidence="8">
    <location>
        <begin position="228"/>
        <end position="252"/>
    </location>
</feature>
<feature type="transmembrane region" description="Helical" evidence="8">
    <location>
        <begin position="350"/>
        <end position="368"/>
    </location>
</feature>